<feature type="chain" id="PRO_5022160505" description="PEP-CTERM protein-sorting domain-containing protein" evidence="1">
    <location>
        <begin position="28"/>
        <end position="219"/>
    </location>
</feature>
<organism evidence="2 3">
    <name type="scientific">Pararhodospirillum oryzae</name>
    <dbReference type="NCBI Taxonomy" id="478448"/>
    <lineage>
        <taxon>Bacteria</taxon>
        <taxon>Pseudomonadati</taxon>
        <taxon>Pseudomonadota</taxon>
        <taxon>Alphaproteobacteria</taxon>
        <taxon>Rhodospirillales</taxon>
        <taxon>Rhodospirillaceae</taxon>
        <taxon>Pararhodospirillum</taxon>
    </lineage>
</organism>
<evidence type="ECO:0000313" key="2">
    <source>
        <dbReference type="EMBL" id="GEO80140.1"/>
    </source>
</evidence>
<keyword evidence="1" id="KW-0732">Signal</keyword>
<dbReference type="RefSeq" id="WP_147162208.1">
    <property type="nucleotide sequence ID" value="NZ_BJZO01000004.1"/>
</dbReference>
<feature type="signal peptide" evidence="1">
    <location>
        <begin position="1"/>
        <end position="27"/>
    </location>
</feature>
<sequence length="219" mass="23454">MLTFTKNLFAAAALAAASLMVTTASHATETWGDEANVKGRANGTAVVLTFEDYSTRSPGENYYNFTWNNLNVVTESNYNGPVVSSRATKPNYAASLTGVTKNSPFSLSSNVAFNVASLDLYNDRRGMKYTVYYKTNAMNNWAHISVGDYADVRWAANLTGITSLSLYATRVSGTGSIDNLYVDNISTTVVPLPGALPLLGSALVLAGVVGRRLRARQAA</sequence>
<comment type="caution">
    <text evidence="2">The sequence shown here is derived from an EMBL/GenBank/DDBJ whole genome shotgun (WGS) entry which is preliminary data.</text>
</comment>
<dbReference type="AlphaFoldDB" id="A0A512H434"/>
<evidence type="ECO:0000313" key="3">
    <source>
        <dbReference type="Proteomes" id="UP000321567"/>
    </source>
</evidence>
<evidence type="ECO:0000256" key="1">
    <source>
        <dbReference type="SAM" id="SignalP"/>
    </source>
</evidence>
<accession>A0A512H434</accession>
<proteinExistence type="predicted"/>
<dbReference type="Proteomes" id="UP000321567">
    <property type="component" value="Unassembled WGS sequence"/>
</dbReference>
<keyword evidence="3" id="KW-1185">Reference proteome</keyword>
<name>A0A512H434_9PROT</name>
<dbReference type="EMBL" id="BJZO01000004">
    <property type="protein sequence ID" value="GEO80140.1"/>
    <property type="molecule type" value="Genomic_DNA"/>
</dbReference>
<protein>
    <recommendedName>
        <fullName evidence="4">PEP-CTERM protein-sorting domain-containing protein</fullName>
    </recommendedName>
</protein>
<gene>
    <name evidence="2" type="ORF">ROR02_02710</name>
</gene>
<evidence type="ECO:0008006" key="4">
    <source>
        <dbReference type="Google" id="ProtNLM"/>
    </source>
</evidence>
<reference evidence="2 3" key="1">
    <citation type="submission" date="2019-07" db="EMBL/GenBank/DDBJ databases">
        <title>Whole genome shotgun sequence of Rhodospirillum oryzae NBRC 107573.</title>
        <authorList>
            <person name="Hosoyama A."/>
            <person name="Uohara A."/>
            <person name="Ohji S."/>
            <person name="Ichikawa N."/>
        </authorList>
    </citation>
    <scope>NUCLEOTIDE SEQUENCE [LARGE SCALE GENOMIC DNA]</scope>
    <source>
        <strain evidence="2 3">NBRC 107573</strain>
    </source>
</reference>